<dbReference type="InterPro" id="IPR036291">
    <property type="entry name" value="NAD(P)-bd_dom_sf"/>
</dbReference>
<organism evidence="1 2">
    <name type="scientific">Nostoc cf. edaphicum LEGE 07299</name>
    <dbReference type="NCBI Taxonomy" id="2777974"/>
    <lineage>
        <taxon>Bacteria</taxon>
        <taxon>Bacillati</taxon>
        <taxon>Cyanobacteriota</taxon>
        <taxon>Cyanophyceae</taxon>
        <taxon>Nostocales</taxon>
        <taxon>Nostocaceae</taxon>
        <taxon>Nostoc</taxon>
    </lineage>
</organism>
<proteinExistence type="predicted"/>
<name>A0ABR9TV07_9NOSO</name>
<dbReference type="EMBL" id="JADEXF010000055">
    <property type="protein sequence ID" value="MBE9103910.1"/>
    <property type="molecule type" value="Genomic_DNA"/>
</dbReference>
<dbReference type="RefSeq" id="WP_194041091.1">
    <property type="nucleotide sequence ID" value="NZ_JADEXF010000055.1"/>
</dbReference>
<evidence type="ECO:0000313" key="2">
    <source>
        <dbReference type="Proteomes" id="UP000647836"/>
    </source>
</evidence>
<evidence type="ECO:0000313" key="1">
    <source>
        <dbReference type="EMBL" id="MBE9103910.1"/>
    </source>
</evidence>
<gene>
    <name evidence="1" type="ORF">IQ229_02805</name>
</gene>
<comment type="caution">
    <text evidence="1">The sequence shown here is derived from an EMBL/GenBank/DDBJ whole genome shotgun (WGS) entry which is preliminary data.</text>
</comment>
<reference evidence="1 2" key="1">
    <citation type="submission" date="2020-10" db="EMBL/GenBank/DDBJ databases">
        <authorList>
            <person name="Castelo-Branco R."/>
            <person name="Eusebio N."/>
            <person name="Adriana R."/>
            <person name="Vieira A."/>
            <person name="Brugerolle De Fraissinette N."/>
            <person name="Rezende De Castro R."/>
            <person name="Schneider M.P."/>
            <person name="Vasconcelos V."/>
            <person name="Leao P.N."/>
        </authorList>
    </citation>
    <scope>NUCLEOTIDE SEQUENCE [LARGE SCALE GENOMIC DNA]</scope>
    <source>
        <strain evidence="1 2">LEGE 07299</strain>
    </source>
</reference>
<accession>A0ABR9TV07</accession>
<sequence>MILQDKVALVTGGTSGIGRATALAYPYGEASYAQRFVGAASRREGKLNVRVASRREVIAFGAAGAKVVFSGRRDAEGEKTAKLIRETGAECLYVH</sequence>
<protein>
    <recommendedName>
        <fullName evidence="3">Short-chain dehydrogenase/reductase SDR</fullName>
    </recommendedName>
</protein>
<dbReference type="Gene3D" id="3.40.50.720">
    <property type="entry name" value="NAD(P)-binding Rossmann-like Domain"/>
    <property type="match status" value="1"/>
</dbReference>
<dbReference type="Proteomes" id="UP000647836">
    <property type="component" value="Unassembled WGS sequence"/>
</dbReference>
<keyword evidence="2" id="KW-1185">Reference proteome</keyword>
<evidence type="ECO:0008006" key="3">
    <source>
        <dbReference type="Google" id="ProtNLM"/>
    </source>
</evidence>
<dbReference type="SUPFAM" id="SSF51735">
    <property type="entry name" value="NAD(P)-binding Rossmann-fold domains"/>
    <property type="match status" value="1"/>
</dbReference>